<gene>
    <name evidence="4" type="ORF">RIMI_LOCUS3250354</name>
</gene>
<keyword evidence="5" id="KW-1185">Reference proteome</keyword>
<dbReference type="InterPro" id="IPR050173">
    <property type="entry name" value="ABC_transporter_C-like"/>
</dbReference>
<dbReference type="Proteomes" id="UP001176940">
    <property type="component" value="Unassembled WGS sequence"/>
</dbReference>
<dbReference type="InterPro" id="IPR003439">
    <property type="entry name" value="ABC_transporter-like_ATP-bd"/>
</dbReference>
<accession>A0ABN9KXN7</accession>
<dbReference type="InterPro" id="IPR027417">
    <property type="entry name" value="P-loop_NTPase"/>
</dbReference>
<protein>
    <recommendedName>
        <fullName evidence="3">ABC transporter domain-containing protein</fullName>
    </recommendedName>
</protein>
<organism evidence="4 5">
    <name type="scientific">Ranitomeya imitator</name>
    <name type="common">mimic poison frog</name>
    <dbReference type="NCBI Taxonomy" id="111125"/>
    <lineage>
        <taxon>Eukaryota</taxon>
        <taxon>Metazoa</taxon>
        <taxon>Chordata</taxon>
        <taxon>Craniata</taxon>
        <taxon>Vertebrata</taxon>
        <taxon>Euteleostomi</taxon>
        <taxon>Amphibia</taxon>
        <taxon>Batrachia</taxon>
        <taxon>Anura</taxon>
        <taxon>Neobatrachia</taxon>
        <taxon>Hyloidea</taxon>
        <taxon>Dendrobatidae</taxon>
        <taxon>Dendrobatinae</taxon>
        <taxon>Ranitomeya</taxon>
    </lineage>
</organism>
<feature type="non-terminal residue" evidence="4">
    <location>
        <position position="1"/>
    </location>
</feature>
<keyword evidence="1" id="KW-0547">Nucleotide-binding</keyword>
<name>A0ABN9KXN7_9NEOB</name>
<dbReference type="EMBL" id="CAUEEQ010004814">
    <property type="protein sequence ID" value="CAJ0928115.1"/>
    <property type="molecule type" value="Genomic_DNA"/>
</dbReference>
<evidence type="ECO:0000313" key="4">
    <source>
        <dbReference type="EMBL" id="CAJ0928115.1"/>
    </source>
</evidence>
<reference evidence="4" key="1">
    <citation type="submission" date="2023-07" db="EMBL/GenBank/DDBJ databases">
        <authorList>
            <person name="Stuckert A."/>
        </authorList>
    </citation>
    <scope>NUCLEOTIDE SEQUENCE</scope>
</reference>
<evidence type="ECO:0000259" key="3">
    <source>
        <dbReference type="Pfam" id="PF00005"/>
    </source>
</evidence>
<dbReference type="PANTHER" id="PTHR24223:SF460">
    <property type="entry name" value="ATP BINDING CASSETTE SUBFAMILY C MEMBER 12"/>
    <property type="match status" value="1"/>
</dbReference>
<evidence type="ECO:0000256" key="2">
    <source>
        <dbReference type="ARBA" id="ARBA00022840"/>
    </source>
</evidence>
<evidence type="ECO:0000256" key="1">
    <source>
        <dbReference type="ARBA" id="ARBA00022741"/>
    </source>
</evidence>
<sequence>VQQLNGKLHAHVTENGGNFSVGERQLLCMARALLRNSQILLLDEATAAIDNETDALVQDTINDAFSDCTVLIIAHRLNTVFHCDRIMVMDHGKIMEFDKPSVLLSNENSTFRAMALAAERSSLLARI</sequence>
<dbReference type="Gene3D" id="3.40.50.300">
    <property type="entry name" value="P-loop containing nucleotide triphosphate hydrolases"/>
    <property type="match status" value="1"/>
</dbReference>
<feature type="domain" description="ABC transporter" evidence="3">
    <location>
        <begin position="5"/>
        <end position="47"/>
    </location>
</feature>
<evidence type="ECO:0000313" key="5">
    <source>
        <dbReference type="Proteomes" id="UP001176940"/>
    </source>
</evidence>
<dbReference type="Pfam" id="PF00005">
    <property type="entry name" value="ABC_tran"/>
    <property type="match status" value="1"/>
</dbReference>
<dbReference type="SUPFAM" id="SSF52540">
    <property type="entry name" value="P-loop containing nucleoside triphosphate hydrolases"/>
    <property type="match status" value="1"/>
</dbReference>
<comment type="caution">
    <text evidence="4">The sequence shown here is derived from an EMBL/GenBank/DDBJ whole genome shotgun (WGS) entry which is preliminary data.</text>
</comment>
<proteinExistence type="predicted"/>
<keyword evidence="2" id="KW-0067">ATP-binding</keyword>
<dbReference type="PANTHER" id="PTHR24223">
    <property type="entry name" value="ATP-BINDING CASSETTE SUB-FAMILY C"/>
    <property type="match status" value="1"/>
</dbReference>